<gene>
    <name evidence="1" type="ORF">QTN89_07610</name>
</gene>
<protein>
    <submittedName>
        <fullName evidence="1">Uncharacterized protein</fullName>
    </submittedName>
</protein>
<reference evidence="1 2" key="1">
    <citation type="submission" date="2023-06" db="EMBL/GenBank/DDBJ databases">
        <title>Roseiconus lacunae JC819 isolated from Gulf of Mannar region, Tamil Nadu.</title>
        <authorList>
            <person name="Pk S."/>
            <person name="Ch S."/>
            <person name="Ch V.R."/>
        </authorList>
    </citation>
    <scope>NUCLEOTIDE SEQUENCE [LARGE SCALE GENOMIC DNA]</scope>
    <source>
        <strain evidence="1 2">JC819</strain>
    </source>
</reference>
<organism evidence="1 2">
    <name type="scientific">Roseiconus lacunae</name>
    <dbReference type="NCBI Taxonomy" id="2605694"/>
    <lineage>
        <taxon>Bacteria</taxon>
        <taxon>Pseudomonadati</taxon>
        <taxon>Planctomycetota</taxon>
        <taxon>Planctomycetia</taxon>
        <taxon>Pirellulales</taxon>
        <taxon>Pirellulaceae</taxon>
        <taxon>Roseiconus</taxon>
    </lineage>
</organism>
<accession>A0ABT7PFL9</accession>
<sequence length="84" mass="10252">MTHPDPHPGKSADEFLRELRLMIAANLRIDADRVRYNNDPTEPGQFGELMPRWEINYRDQWRELPWHFEGPQYVDRELVRRWYG</sequence>
<proteinExistence type="predicted"/>
<evidence type="ECO:0000313" key="2">
    <source>
        <dbReference type="Proteomes" id="UP001239462"/>
    </source>
</evidence>
<dbReference type="Proteomes" id="UP001239462">
    <property type="component" value="Unassembled WGS sequence"/>
</dbReference>
<keyword evidence="2" id="KW-1185">Reference proteome</keyword>
<comment type="caution">
    <text evidence="1">The sequence shown here is derived from an EMBL/GenBank/DDBJ whole genome shotgun (WGS) entry which is preliminary data.</text>
</comment>
<dbReference type="RefSeq" id="WP_289162771.1">
    <property type="nucleotide sequence ID" value="NZ_JASZZN010000004.1"/>
</dbReference>
<evidence type="ECO:0000313" key="1">
    <source>
        <dbReference type="EMBL" id="MDM4015288.1"/>
    </source>
</evidence>
<dbReference type="EMBL" id="JASZZN010000004">
    <property type="protein sequence ID" value="MDM4015288.1"/>
    <property type="molecule type" value="Genomic_DNA"/>
</dbReference>
<name>A0ABT7PFL9_9BACT</name>